<evidence type="ECO:0000256" key="1">
    <source>
        <dbReference type="SAM" id="MobiDB-lite"/>
    </source>
</evidence>
<keyword evidence="3" id="KW-1185">Reference proteome</keyword>
<gene>
    <name evidence="2" type="ORF">C8P68_103222</name>
</gene>
<dbReference type="AlphaFoldDB" id="A0A2T5JB21"/>
<comment type="caution">
    <text evidence="2">The sequence shown here is derived from an EMBL/GenBank/DDBJ whole genome shotgun (WGS) entry which is preliminary data.</text>
</comment>
<dbReference type="EMBL" id="QAOQ01000003">
    <property type="protein sequence ID" value="PTQ98062.1"/>
    <property type="molecule type" value="Genomic_DNA"/>
</dbReference>
<dbReference type="RefSeq" id="WP_107828249.1">
    <property type="nucleotide sequence ID" value="NZ_CP160205.1"/>
</dbReference>
<name>A0A2T5JB21_9SPHI</name>
<evidence type="ECO:0000313" key="2">
    <source>
        <dbReference type="EMBL" id="PTQ98062.1"/>
    </source>
</evidence>
<protein>
    <submittedName>
        <fullName evidence="2">Uncharacterized protein</fullName>
    </submittedName>
</protein>
<feature type="compositionally biased region" description="Acidic residues" evidence="1">
    <location>
        <begin position="1"/>
        <end position="10"/>
    </location>
</feature>
<feature type="compositionally biased region" description="Basic and acidic residues" evidence="1">
    <location>
        <begin position="22"/>
        <end position="31"/>
    </location>
</feature>
<proteinExistence type="predicted"/>
<evidence type="ECO:0000313" key="3">
    <source>
        <dbReference type="Proteomes" id="UP000244168"/>
    </source>
</evidence>
<organism evidence="2 3">
    <name type="scientific">Mucilaginibacter yixingensis</name>
    <dbReference type="NCBI Taxonomy" id="1295612"/>
    <lineage>
        <taxon>Bacteria</taxon>
        <taxon>Pseudomonadati</taxon>
        <taxon>Bacteroidota</taxon>
        <taxon>Sphingobacteriia</taxon>
        <taxon>Sphingobacteriales</taxon>
        <taxon>Sphingobacteriaceae</taxon>
        <taxon>Mucilaginibacter</taxon>
    </lineage>
</organism>
<feature type="region of interest" description="Disordered" evidence="1">
    <location>
        <begin position="1"/>
        <end position="47"/>
    </location>
</feature>
<dbReference type="OrthoDB" id="800076at2"/>
<accession>A0A2T5JB21</accession>
<reference evidence="2 3" key="1">
    <citation type="submission" date="2018-04" db="EMBL/GenBank/DDBJ databases">
        <title>Genomic Encyclopedia of Archaeal and Bacterial Type Strains, Phase II (KMG-II): from individual species to whole genera.</title>
        <authorList>
            <person name="Goeker M."/>
        </authorList>
    </citation>
    <scope>NUCLEOTIDE SEQUENCE [LARGE SCALE GENOMIC DNA]</scope>
    <source>
        <strain evidence="2 3">DSM 26809</strain>
    </source>
</reference>
<dbReference type="Proteomes" id="UP000244168">
    <property type="component" value="Unassembled WGS sequence"/>
</dbReference>
<sequence>MITPDDDLLPDDNLPSEADDQQSQKDVHSDGFDDFPPGTGNDTEADRDRLRQAYNSAESAFTLRDEDDDE</sequence>